<dbReference type="Proteomes" id="UP000024635">
    <property type="component" value="Unassembled WGS sequence"/>
</dbReference>
<reference evidence="2" key="1">
    <citation type="journal article" date="2015" name="Nat. Genet.">
        <title>The genome and transcriptome of the zoonotic hookworm Ancylostoma ceylanicum identify infection-specific gene families.</title>
        <authorList>
            <person name="Schwarz E.M."/>
            <person name="Hu Y."/>
            <person name="Antoshechkin I."/>
            <person name="Miller M.M."/>
            <person name="Sternberg P.W."/>
            <person name="Aroian R.V."/>
        </authorList>
    </citation>
    <scope>NUCLEOTIDE SEQUENCE</scope>
    <source>
        <strain evidence="2">HY135</strain>
    </source>
</reference>
<evidence type="ECO:0000313" key="2">
    <source>
        <dbReference type="Proteomes" id="UP000024635"/>
    </source>
</evidence>
<protein>
    <submittedName>
        <fullName evidence="1">Uncharacterized protein</fullName>
    </submittedName>
</protein>
<keyword evidence="2" id="KW-1185">Reference proteome</keyword>
<sequence length="75" mass="8375">MPTRVSQYAGHGYGIHFGRRYRLIDFIDFSTFARGRRKTCLLGFSNSLSTNITTILGDVIDSLILSIFPLTFGNG</sequence>
<accession>A0A016TSN2</accession>
<gene>
    <name evidence="1" type="primary">Acey_s0080.g1364</name>
    <name evidence="1" type="ORF">Y032_0080g1364</name>
</gene>
<dbReference type="EMBL" id="JARK01001416">
    <property type="protein sequence ID" value="EYC05800.1"/>
    <property type="molecule type" value="Genomic_DNA"/>
</dbReference>
<organism evidence="1 2">
    <name type="scientific">Ancylostoma ceylanicum</name>
    <dbReference type="NCBI Taxonomy" id="53326"/>
    <lineage>
        <taxon>Eukaryota</taxon>
        <taxon>Metazoa</taxon>
        <taxon>Ecdysozoa</taxon>
        <taxon>Nematoda</taxon>
        <taxon>Chromadorea</taxon>
        <taxon>Rhabditida</taxon>
        <taxon>Rhabditina</taxon>
        <taxon>Rhabditomorpha</taxon>
        <taxon>Strongyloidea</taxon>
        <taxon>Ancylostomatidae</taxon>
        <taxon>Ancylostomatinae</taxon>
        <taxon>Ancylostoma</taxon>
    </lineage>
</organism>
<comment type="caution">
    <text evidence="1">The sequence shown here is derived from an EMBL/GenBank/DDBJ whole genome shotgun (WGS) entry which is preliminary data.</text>
</comment>
<proteinExistence type="predicted"/>
<name>A0A016TSN2_9BILA</name>
<dbReference type="AlphaFoldDB" id="A0A016TSN2"/>
<evidence type="ECO:0000313" key="1">
    <source>
        <dbReference type="EMBL" id="EYC05800.1"/>
    </source>
</evidence>